<evidence type="ECO:0008006" key="4">
    <source>
        <dbReference type="Google" id="ProtNLM"/>
    </source>
</evidence>
<dbReference type="EMBL" id="JARJLG010000026">
    <property type="protein sequence ID" value="KAJ7769087.1"/>
    <property type="molecule type" value="Genomic_DNA"/>
</dbReference>
<reference evidence="2" key="1">
    <citation type="submission" date="2023-03" db="EMBL/GenBank/DDBJ databases">
        <title>Massive genome expansion in bonnet fungi (Mycena s.s.) driven by repeated elements and novel gene families across ecological guilds.</title>
        <authorList>
            <consortium name="Lawrence Berkeley National Laboratory"/>
            <person name="Harder C.B."/>
            <person name="Miyauchi S."/>
            <person name="Viragh M."/>
            <person name="Kuo A."/>
            <person name="Thoen E."/>
            <person name="Andreopoulos B."/>
            <person name="Lu D."/>
            <person name="Skrede I."/>
            <person name="Drula E."/>
            <person name="Henrissat B."/>
            <person name="Morin E."/>
            <person name="Kohler A."/>
            <person name="Barry K."/>
            <person name="LaButti K."/>
            <person name="Morin E."/>
            <person name="Salamov A."/>
            <person name="Lipzen A."/>
            <person name="Mereny Z."/>
            <person name="Hegedus B."/>
            <person name="Baldrian P."/>
            <person name="Stursova M."/>
            <person name="Weitz H."/>
            <person name="Taylor A."/>
            <person name="Grigoriev I.V."/>
            <person name="Nagy L.G."/>
            <person name="Martin F."/>
            <person name="Kauserud H."/>
        </authorList>
    </citation>
    <scope>NUCLEOTIDE SEQUENCE</scope>
    <source>
        <strain evidence="2">CBHHK188m</strain>
    </source>
</reference>
<comment type="caution">
    <text evidence="2">The sequence shown here is derived from an EMBL/GenBank/DDBJ whole genome shotgun (WGS) entry which is preliminary data.</text>
</comment>
<feature type="compositionally biased region" description="Basic and acidic residues" evidence="1">
    <location>
        <begin position="252"/>
        <end position="269"/>
    </location>
</feature>
<dbReference type="Proteomes" id="UP001215280">
    <property type="component" value="Unassembled WGS sequence"/>
</dbReference>
<sequence>MSHENDQLALKRHIEAFIALRMIDGLRCIEVIRCQLPVARASNVTYEDEVLATKRALIEMLGHPGPSSHSRAARAGPEVSGVEATTAAFELERDIAMLSYQSNLYLPPFHCSDQASGNKWPEAMRNRGRADTPLLKSWLDHYGAPSTTPALRRPHFHKKKRAELWARVAARKARVDALMELRRRGLEASTRKWPRPRCHKYNKENQRRDAIRIRKERACNKVAMDEREALVLLDVALFNIAAGSYRHIKKHQANESDRGSHRNVTERRQQISHQDGSEVDSLPRLAFLLKIPDARFVYSRMAPRLLLNMQPMAPKLPLDMHWEIVQWCDLPTLLSLTLLSSSFDDLVRPSIYCEIIVSRRAKLLGKHSLTRAGVEPCSAPHAEPAAPRQVPLTREAISRLPFRLVFFGARCTVDGAWANLVASQTSLEVLCFEAEFFSKLPTLPNLATLKARPADVAHFMESHSLLDVWLWSGSPNSGDAGLTMPDIHRLAASPSRLLTMGLGAGQLLTLLNEVPAVLSAMEHIAIDEDDDWWSFGFLLTPTPNRLLLVGAGLDTRFPALKTLMFVSEMNPGDRGFNKGSRLIADIGLRFSSALWPLCTAPRLRTFHFCAYDGCITLKRWGQIDEEFHVADWEEHSENESDRSEHHAAHPLHRIQTWTGHNITPSQLGLHLSVGPDARTQCPHPVQRHNFDVVIERGVVRIDIFFCGYVVRRPPACPAQPIPVLSRVWRRPTPPEDGLKEMREYFRDSTHEEDWQAGVADLETCLVEIHTNGWRGAVVVAKNDGEEAEEWPSRAGGVLSLAQMAALWEPTAVQVEDTKYRLWVDEHLKAGKGKQKADPFWELNKLAPSPGESSVAWIDYEGFDYVV</sequence>
<evidence type="ECO:0000313" key="2">
    <source>
        <dbReference type="EMBL" id="KAJ7769087.1"/>
    </source>
</evidence>
<feature type="region of interest" description="Disordered" evidence="1">
    <location>
        <begin position="251"/>
        <end position="277"/>
    </location>
</feature>
<evidence type="ECO:0000313" key="3">
    <source>
        <dbReference type="Proteomes" id="UP001215280"/>
    </source>
</evidence>
<evidence type="ECO:0000256" key="1">
    <source>
        <dbReference type="SAM" id="MobiDB-lite"/>
    </source>
</evidence>
<dbReference type="AlphaFoldDB" id="A0AAD7JPB7"/>
<proteinExistence type="predicted"/>
<organism evidence="2 3">
    <name type="scientific">Mycena maculata</name>
    <dbReference type="NCBI Taxonomy" id="230809"/>
    <lineage>
        <taxon>Eukaryota</taxon>
        <taxon>Fungi</taxon>
        <taxon>Dikarya</taxon>
        <taxon>Basidiomycota</taxon>
        <taxon>Agaricomycotina</taxon>
        <taxon>Agaricomycetes</taxon>
        <taxon>Agaricomycetidae</taxon>
        <taxon>Agaricales</taxon>
        <taxon>Marasmiineae</taxon>
        <taxon>Mycenaceae</taxon>
        <taxon>Mycena</taxon>
    </lineage>
</organism>
<keyword evidence="3" id="KW-1185">Reference proteome</keyword>
<accession>A0AAD7JPB7</accession>
<gene>
    <name evidence="2" type="ORF">DFH07DRAFT_768996</name>
</gene>
<name>A0AAD7JPB7_9AGAR</name>
<protein>
    <recommendedName>
        <fullName evidence="4">F-box domain-containing protein</fullName>
    </recommendedName>
</protein>